<reference evidence="2" key="1">
    <citation type="submission" date="2020-02" db="EMBL/GenBank/DDBJ databases">
        <authorList>
            <person name="Meier V. D."/>
        </authorList>
    </citation>
    <scope>NUCLEOTIDE SEQUENCE</scope>
    <source>
        <strain evidence="2">AVDCRST_MAG65</strain>
    </source>
</reference>
<dbReference type="CDD" id="cd07726">
    <property type="entry name" value="ST1585-like_MBL-fold"/>
    <property type="match status" value="1"/>
</dbReference>
<dbReference type="PANTHER" id="PTHR42951:SF22">
    <property type="entry name" value="METALLO BETA-LACTAMASE SUPERFAMILY LIPOPROTEIN"/>
    <property type="match status" value="1"/>
</dbReference>
<dbReference type="SMART" id="SM00849">
    <property type="entry name" value="Lactamase_B"/>
    <property type="match status" value="1"/>
</dbReference>
<proteinExistence type="predicted"/>
<dbReference type="InterPro" id="IPR001279">
    <property type="entry name" value="Metallo-B-lactamas"/>
</dbReference>
<accession>A0A6J4SEG8</accession>
<feature type="domain" description="Metallo-beta-lactamase" evidence="1">
    <location>
        <begin position="14"/>
        <end position="203"/>
    </location>
</feature>
<dbReference type="Gene3D" id="3.60.15.10">
    <property type="entry name" value="Ribonuclease Z/Hydroxyacylglutathione hydrolase-like"/>
    <property type="match status" value="1"/>
</dbReference>
<evidence type="ECO:0000313" key="2">
    <source>
        <dbReference type="EMBL" id="CAA9496780.1"/>
    </source>
</evidence>
<dbReference type="PANTHER" id="PTHR42951">
    <property type="entry name" value="METALLO-BETA-LACTAMASE DOMAIN-CONTAINING"/>
    <property type="match status" value="1"/>
</dbReference>
<dbReference type="AlphaFoldDB" id="A0A6J4SEG8"/>
<sequence>MRPIDLRFQGSERVITSWLVDDVLVDPGPESCLDVLLAGLGQTRPRAILLTHIHFDHAGATGALVRRWPEVPVFVHDRGAPHMASPERLLASTARLIGEDGIRARWGGMAPVPRENLHVLEGGERILDDAFRVAYTPGHAVHHVAYLHEASGWALVGDVAGVRIMPEATVIAPTPPPDVDLEAWPASLAKLRGWEPERLCLSHSGAVSEIDAHLSALEESLARQAERARELEAEAFVDWYRGHLAERMAPEVVALYLEASPVEHMWRGLRRWHEKRARRGAGR</sequence>
<dbReference type="SUPFAM" id="SSF56281">
    <property type="entry name" value="Metallo-hydrolase/oxidoreductase"/>
    <property type="match status" value="1"/>
</dbReference>
<dbReference type="Pfam" id="PF00753">
    <property type="entry name" value="Lactamase_B"/>
    <property type="match status" value="1"/>
</dbReference>
<dbReference type="InterPro" id="IPR037482">
    <property type="entry name" value="ST1585_MBL-fold"/>
</dbReference>
<evidence type="ECO:0000259" key="1">
    <source>
        <dbReference type="SMART" id="SM00849"/>
    </source>
</evidence>
<protein>
    <submittedName>
        <fullName evidence="2">MBL-fold metallo-hydrolase superfamily</fullName>
    </submittedName>
</protein>
<dbReference type="GO" id="GO:0016787">
    <property type="term" value="F:hydrolase activity"/>
    <property type="evidence" value="ECO:0007669"/>
    <property type="project" value="UniProtKB-KW"/>
</dbReference>
<dbReference type="InterPro" id="IPR036866">
    <property type="entry name" value="RibonucZ/Hydroxyglut_hydro"/>
</dbReference>
<keyword evidence="2" id="KW-0378">Hydrolase</keyword>
<organism evidence="2">
    <name type="scientific">uncultured Solirubrobacteraceae bacterium</name>
    <dbReference type="NCBI Taxonomy" id="1162706"/>
    <lineage>
        <taxon>Bacteria</taxon>
        <taxon>Bacillati</taxon>
        <taxon>Actinomycetota</taxon>
        <taxon>Thermoleophilia</taxon>
        <taxon>Solirubrobacterales</taxon>
        <taxon>Solirubrobacteraceae</taxon>
        <taxon>environmental samples</taxon>
    </lineage>
</organism>
<dbReference type="InterPro" id="IPR050855">
    <property type="entry name" value="NDM-1-like"/>
</dbReference>
<name>A0A6J4SEG8_9ACTN</name>
<dbReference type="EMBL" id="CADCVL010000389">
    <property type="protein sequence ID" value="CAA9496780.1"/>
    <property type="molecule type" value="Genomic_DNA"/>
</dbReference>
<gene>
    <name evidence="2" type="ORF">AVDCRST_MAG65-2351</name>
</gene>